<dbReference type="PANTHER" id="PTHR38111">
    <property type="entry name" value="ZN(2)-C6 FUNGAL-TYPE DOMAIN-CONTAINING PROTEIN-RELATED"/>
    <property type="match status" value="1"/>
</dbReference>
<evidence type="ECO:0000313" key="2">
    <source>
        <dbReference type="EMBL" id="UQC75077.1"/>
    </source>
</evidence>
<accession>A0A9Q8SEL0</accession>
<dbReference type="InterPro" id="IPR053178">
    <property type="entry name" value="Osmoadaptation_assoc"/>
</dbReference>
<dbReference type="Proteomes" id="UP000830671">
    <property type="component" value="Chromosome 1"/>
</dbReference>
<feature type="compositionally biased region" description="Polar residues" evidence="1">
    <location>
        <begin position="665"/>
        <end position="676"/>
    </location>
</feature>
<gene>
    <name evidence="2" type="ORF">CLUP02_01730</name>
</gene>
<reference evidence="2" key="1">
    <citation type="journal article" date="2021" name="Mol. Plant Microbe Interact.">
        <title>Complete Genome Sequence of the Plant-Pathogenic Fungus Colletotrichum lupini.</title>
        <authorList>
            <person name="Baroncelli R."/>
            <person name="Pensec F."/>
            <person name="Da Lio D."/>
            <person name="Boufleur T."/>
            <person name="Vicente I."/>
            <person name="Sarrocco S."/>
            <person name="Picot A."/>
            <person name="Baraldi E."/>
            <person name="Sukno S."/>
            <person name="Thon M."/>
            <person name="Le Floch G."/>
        </authorList>
    </citation>
    <scope>NUCLEOTIDE SEQUENCE</scope>
    <source>
        <strain evidence="2">IMI 504893</strain>
    </source>
</reference>
<feature type="region of interest" description="Disordered" evidence="1">
    <location>
        <begin position="665"/>
        <end position="688"/>
    </location>
</feature>
<dbReference type="EMBL" id="CP019471">
    <property type="protein sequence ID" value="UQC75077.1"/>
    <property type="molecule type" value="Genomic_DNA"/>
</dbReference>
<dbReference type="RefSeq" id="XP_049136724.1">
    <property type="nucleotide sequence ID" value="XM_049280767.1"/>
</dbReference>
<protein>
    <submittedName>
        <fullName evidence="2">Uncharacterized protein</fullName>
    </submittedName>
</protein>
<evidence type="ECO:0000313" key="3">
    <source>
        <dbReference type="Proteomes" id="UP000830671"/>
    </source>
</evidence>
<dbReference type="GeneID" id="73335777"/>
<name>A0A9Q8SEL0_9PEZI</name>
<evidence type="ECO:0000256" key="1">
    <source>
        <dbReference type="SAM" id="MobiDB-lite"/>
    </source>
</evidence>
<dbReference type="AlphaFoldDB" id="A0A9Q8SEL0"/>
<proteinExistence type="predicted"/>
<dbReference type="PANTHER" id="PTHR38111:SF2">
    <property type="entry name" value="FINGER DOMAIN PROTEIN, PUTATIVE (AFU_ORTHOLOGUE AFUA_1G01560)-RELATED"/>
    <property type="match status" value="1"/>
</dbReference>
<keyword evidence="3" id="KW-1185">Reference proteome</keyword>
<organism evidence="2 3">
    <name type="scientific">Colletotrichum lupini</name>
    <dbReference type="NCBI Taxonomy" id="145971"/>
    <lineage>
        <taxon>Eukaryota</taxon>
        <taxon>Fungi</taxon>
        <taxon>Dikarya</taxon>
        <taxon>Ascomycota</taxon>
        <taxon>Pezizomycotina</taxon>
        <taxon>Sordariomycetes</taxon>
        <taxon>Hypocreomycetidae</taxon>
        <taxon>Glomerellales</taxon>
        <taxon>Glomerellaceae</taxon>
        <taxon>Colletotrichum</taxon>
        <taxon>Colletotrichum acutatum species complex</taxon>
    </lineage>
</organism>
<sequence>MIKPLLGVFVEKDVCKYTIILSEYCLEANPLPNQVAYVFIVENQATRESFRPNAYRMHNKPFIISSGGSSTNLQDRRLPQCKEVTGGTDETSASFRHTISPKPPLAAANARATKWILPPALLTRSLSPHVSVMSGTEDRGLFDNIQDWGFPKYVSPWDVRQLAATVIPVDEDGSNKARPACERCLKSGHKCLGYELPLRMQNFAATGDAGGSQQLVRVSNTSSSTVIHQNIVPELPFTAFRNRMAFSHLVAHYRWAPFWKPLFRMSLDGELDSDVARADYTGSLATALGFMGNSVNEPSMVAEGYELNGKVIRALHHAVSAKSNQELARWAFTIIIHSLYQIKNVPNVPHYYGMSKIIEMCGPECFQQEPMLTYLRQIRALHNWLWRQACNSFNEHDHSFFEKTTWKTIPWRYIPKTSHDLLMDHFVDIPGLTLSIASRNRPLFNNEIEAARDKIDQLLRDLRDWRWRWKCDNPDAAREADMPLDEEMEDISLPWAKTLASRPIEVKTPEQAAELIIYNASITQLMNLQVLLDTGTRHPMPFPKDIDKAVLKPAEDPLYTPNEVKYRWQPSMEGLRLMRLAPKLLSVSNGTSVMLAASPIGIIYNSLLATEGLGNLFLSTMAGPSDYTITIRELSVFRLCVKMQIDHVADHHSSSHIVFHHQNQKIASRGNRTPGSPTLLDGNGEFYH</sequence>
<dbReference type="KEGG" id="clup:CLUP02_01730"/>